<dbReference type="InterPro" id="IPR023148">
    <property type="entry name" value="tRNA_m1G_MeTrfase_C_sf"/>
</dbReference>
<dbReference type="NCBIfam" id="NF000648">
    <property type="entry name" value="PRK00026.1"/>
    <property type="match status" value="1"/>
</dbReference>
<dbReference type="PIRSF" id="PIRSF000386">
    <property type="entry name" value="tRNA_mtase"/>
    <property type="match status" value="1"/>
</dbReference>
<dbReference type="NCBIfam" id="TIGR00088">
    <property type="entry name" value="trmD"/>
    <property type="match status" value="1"/>
</dbReference>
<evidence type="ECO:0000256" key="17">
    <source>
        <dbReference type="RuleBase" id="RU003464"/>
    </source>
</evidence>
<evidence type="ECO:0000259" key="18">
    <source>
        <dbReference type="Pfam" id="PF01746"/>
    </source>
</evidence>
<dbReference type="GO" id="GO:0002939">
    <property type="term" value="P:tRNA N1-guanine methylation"/>
    <property type="evidence" value="ECO:0007669"/>
    <property type="project" value="TreeGrafter"/>
</dbReference>
<evidence type="ECO:0000256" key="11">
    <source>
        <dbReference type="ARBA" id="ARBA00022694"/>
    </source>
</evidence>
<dbReference type="Gene3D" id="3.40.1280.10">
    <property type="match status" value="1"/>
</dbReference>
<dbReference type="eggNOG" id="COG0336">
    <property type="taxonomic scope" value="Bacteria"/>
</dbReference>
<dbReference type="InterPro" id="IPR029028">
    <property type="entry name" value="Alpha/beta_knot_MTases"/>
</dbReference>
<comment type="caution">
    <text evidence="19">The sequence shown here is derived from an EMBL/GenBank/DDBJ whole genome shotgun (WGS) entry which is preliminary data.</text>
</comment>
<feature type="binding site" evidence="15 16">
    <location>
        <position position="112"/>
    </location>
    <ligand>
        <name>S-adenosyl-L-methionine</name>
        <dbReference type="ChEBI" id="CHEBI:59789"/>
    </ligand>
</feature>
<proteinExistence type="inferred from homology"/>
<evidence type="ECO:0000256" key="9">
    <source>
        <dbReference type="ARBA" id="ARBA00022679"/>
    </source>
</evidence>
<comment type="subunit">
    <text evidence="4 15 17">Homodimer.</text>
</comment>
<dbReference type="Proteomes" id="UP000031802">
    <property type="component" value="Unassembled WGS sequence"/>
</dbReference>
<keyword evidence="10 15" id="KW-0949">S-adenosyl-L-methionine</keyword>
<dbReference type="STRING" id="1229276.DI53_2126"/>
<feature type="binding site" evidence="15 16">
    <location>
        <begin position="132"/>
        <end position="137"/>
    </location>
    <ligand>
        <name>S-adenosyl-L-methionine</name>
        <dbReference type="ChEBI" id="CHEBI:59789"/>
    </ligand>
</feature>
<organism evidence="19 20">
    <name type="scientific">Sphingobacterium deserti</name>
    <dbReference type="NCBI Taxonomy" id="1229276"/>
    <lineage>
        <taxon>Bacteria</taxon>
        <taxon>Pseudomonadati</taxon>
        <taxon>Bacteroidota</taxon>
        <taxon>Sphingobacteriia</taxon>
        <taxon>Sphingobacteriales</taxon>
        <taxon>Sphingobacteriaceae</taxon>
        <taxon>Sphingobacterium</taxon>
    </lineage>
</organism>
<evidence type="ECO:0000256" key="1">
    <source>
        <dbReference type="ARBA" id="ARBA00002634"/>
    </source>
</evidence>
<evidence type="ECO:0000256" key="16">
    <source>
        <dbReference type="PIRSR" id="PIRSR000386-1"/>
    </source>
</evidence>
<dbReference type="SUPFAM" id="SSF75217">
    <property type="entry name" value="alpha/beta knot"/>
    <property type="match status" value="1"/>
</dbReference>
<evidence type="ECO:0000256" key="6">
    <source>
        <dbReference type="ARBA" id="ARBA00014679"/>
    </source>
</evidence>
<evidence type="ECO:0000313" key="19">
    <source>
        <dbReference type="EMBL" id="KGE14109.1"/>
    </source>
</evidence>
<dbReference type="CDD" id="cd18080">
    <property type="entry name" value="TrmD-like"/>
    <property type="match status" value="1"/>
</dbReference>
<dbReference type="InterPro" id="IPR016009">
    <property type="entry name" value="tRNA_MeTrfase_TRMD/TRM10"/>
</dbReference>
<keyword evidence="7 15" id="KW-0963">Cytoplasm</keyword>
<dbReference type="PANTHER" id="PTHR46417:SF1">
    <property type="entry name" value="TRNA (GUANINE-N(1)-)-METHYLTRANSFERASE"/>
    <property type="match status" value="1"/>
</dbReference>
<dbReference type="PANTHER" id="PTHR46417">
    <property type="entry name" value="TRNA (GUANINE-N(1)-)-METHYLTRANSFERASE"/>
    <property type="match status" value="1"/>
</dbReference>
<dbReference type="GO" id="GO:0052906">
    <property type="term" value="F:tRNA (guanine(37)-N1)-methyltransferase activity"/>
    <property type="evidence" value="ECO:0007669"/>
    <property type="project" value="UniProtKB-UniRule"/>
</dbReference>
<comment type="similarity">
    <text evidence="3 15 17">Belongs to the RNA methyltransferase TrmD family.</text>
</comment>
<keyword evidence="11 15" id="KW-0819">tRNA processing</keyword>
<dbReference type="EMBL" id="JJMU01000031">
    <property type="protein sequence ID" value="KGE14109.1"/>
    <property type="molecule type" value="Genomic_DNA"/>
</dbReference>
<dbReference type="GO" id="GO:0005829">
    <property type="term" value="C:cytosol"/>
    <property type="evidence" value="ECO:0007669"/>
    <property type="project" value="TreeGrafter"/>
</dbReference>
<dbReference type="Pfam" id="PF01746">
    <property type="entry name" value="tRNA_m1G_MT"/>
    <property type="match status" value="1"/>
</dbReference>
<evidence type="ECO:0000256" key="14">
    <source>
        <dbReference type="ARBA" id="ARBA00047783"/>
    </source>
</evidence>
<dbReference type="HAMAP" id="MF_00605">
    <property type="entry name" value="TrmD"/>
    <property type="match status" value="1"/>
</dbReference>
<evidence type="ECO:0000256" key="4">
    <source>
        <dbReference type="ARBA" id="ARBA00011738"/>
    </source>
</evidence>
<comment type="subcellular location">
    <subcellularLocation>
        <location evidence="2 15 17">Cytoplasm</location>
    </subcellularLocation>
</comment>
<keyword evidence="20" id="KW-1185">Reference proteome</keyword>
<dbReference type="RefSeq" id="WP_037498748.1">
    <property type="nucleotide sequence ID" value="NZ_JJMU01000031.1"/>
</dbReference>
<evidence type="ECO:0000256" key="12">
    <source>
        <dbReference type="ARBA" id="ARBA00029736"/>
    </source>
</evidence>
<evidence type="ECO:0000256" key="3">
    <source>
        <dbReference type="ARBA" id="ARBA00007630"/>
    </source>
</evidence>
<reference evidence="20" key="1">
    <citation type="submission" date="2014-04" db="EMBL/GenBank/DDBJ databases">
        <title>Whole-Genome optical mapping and complete genome sequence of Sphingobacterium deserti sp. nov., a new spaces isolated from desert in the west of China.</title>
        <authorList>
            <person name="Teng C."/>
            <person name="Zhou Z."/>
            <person name="Li X."/>
            <person name="Chen M."/>
            <person name="Lin M."/>
            <person name="Wang L."/>
            <person name="Su S."/>
            <person name="Zhang C."/>
            <person name="Zhang W."/>
        </authorList>
    </citation>
    <scope>NUCLEOTIDE SEQUENCE [LARGE SCALE GENOMIC DNA]</scope>
    <source>
        <strain evidence="20">ACCC05744</strain>
    </source>
</reference>
<evidence type="ECO:0000256" key="8">
    <source>
        <dbReference type="ARBA" id="ARBA00022603"/>
    </source>
</evidence>
<dbReference type="AlphaFoldDB" id="A0A0B8T718"/>
<comment type="catalytic activity">
    <reaction evidence="14 15 17">
        <text>guanosine(37) in tRNA + S-adenosyl-L-methionine = N(1)-methylguanosine(37) in tRNA + S-adenosyl-L-homocysteine + H(+)</text>
        <dbReference type="Rhea" id="RHEA:36899"/>
        <dbReference type="Rhea" id="RHEA-COMP:10145"/>
        <dbReference type="Rhea" id="RHEA-COMP:10147"/>
        <dbReference type="ChEBI" id="CHEBI:15378"/>
        <dbReference type="ChEBI" id="CHEBI:57856"/>
        <dbReference type="ChEBI" id="CHEBI:59789"/>
        <dbReference type="ChEBI" id="CHEBI:73542"/>
        <dbReference type="ChEBI" id="CHEBI:74269"/>
        <dbReference type="EC" id="2.1.1.228"/>
    </reaction>
</comment>
<evidence type="ECO:0000256" key="13">
    <source>
        <dbReference type="ARBA" id="ARBA00033392"/>
    </source>
</evidence>
<reference evidence="19 20" key="2">
    <citation type="journal article" date="2015" name="PLoS ONE">
        <title>Whole-Genome Optical Mapping and Finished Genome Sequence of Sphingobacterium deserti sp. nov., a New Species Isolated from the Western Desert of China.</title>
        <authorList>
            <person name="Teng C."/>
            <person name="Zhou Z."/>
            <person name="Molnar I."/>
            <person name="Li X."/>
            <person name="Tang R."/>
            <person name="Chen M."/>
            <person name="Wang L."/>
            <person name="Su S."/>
            <person name="Zhang W."/>
            <person name="Lin M."/>
        </authorList>
    </citation>
    <scope>NUCLEOTIDE SEQUENCE [LARGE SCALE GENOMIC DNA]</scope>
    <source>
        <strain evidence="20">ACCC05744</strain>
    </source>
</reference>
<keyword evidence="8 15" id="KW-0489">Methyltransferase</keyword>
<sequence>MRFDIITVLPGLLESPFAHSILQRAQKKDLLEIHVHNLREYANNKHKSVDDYPYGGGSGMVMQIEPFAACIEKLQSEREYDDIIYMTPDGVTLNQQLANELSTVQNIMILCGHYKGIDQRIRDIYVTKEISVGDYVLSGGELPAAIVVDAIARLIPGVLSDETSALSDSFQDGLLDAPLYTRPADWRGHKVPDILLSGHEGKIAAWRDEQQLIRTKERRPDLLND</sequence>
<dbReference type="Gene3D" id="1.10.1270.20">
    <property type="entry name" value="tRNA(m1g37)methyltransferase, domain 2"/>
    <property type="match status" value="1"/>
</dbReference>
<evidence type="ECO:0000256" key="15">
    <source>
        <dbReference type="HAMAP-Rule" id="MF_00605"/>
    </source>
</evidence>
<dbReference type="InterPro" id="IPR002649">
    <property type="entry name" value="tRNA_m1G_MeTrfase_TrmD"/>
</dbReference>
<evidence type="ECO:0000313" key="20">
    <source>
        <dbReference type="Proteomes" id="UP000031802"/>
    </source>
</evidence>
<dbReference type="OrthoDB" id="9807416at2"/>
<dbReference type="InterPro" id="IPR029026">
    <property type="entry name" value="tRNA_m1G_MTases_N"/>
</dbReference>
<dbReference type="EC" id="2.1.1.228" evidence="5 15"/>
<gene>
    <name evidence="15" type="primary">trmD</name>
    <name evidence="19" type="ORF">DI53_2126</name>
</gene>
<accession>A0A0B8T718</accession>
<evidence type="ECO:0000256" key="10">
    <source>
        <dbReference type="ARBA" id="ARBA00022691"/>
    </source>
</evidence>
<dbReference type="FunFam" id="3.40.1280.10:FF:000001">
    <property type="entry name" value="tRNA (guanine-N(1)-)-methyltransferase"/>
    <property type="match status" value="1"/>
</dbReference>
<evidence type="ECO:0000256" key="5">
    <source>
        <dbReference type="ARBA" id="ARBA00012807"/>
    </source>
</evidence>
<dbReference type="PATRIC" id="fig|1229276.3.peg.2191"/>
<evidence type="ECO:0000256" key="2">
    <source>
        <dbReference type="ARBA" id="ARBA00004496"/>
    </source>
</evidence>
<keyword evidence="9 15" id="KW-0808">Transferase</keyword>
<feature type="domain" description="tRNA methyltransferase TRMD/TRM10-type" evidence="18">
    <location>
        <begin position="1"/>
        <end position="224"/>
    </location>
</feature>
<evidence type="ECO:0000256" key="7">
    <source>
        <dbReference type="ARBA" id="ARBA00022490"/>
    </source>
</evidence>
<comment type="function">
    <text evidence="1 15 17">Specifically methylates guanosine-37 in various tRNAs.</text>
</comment>
<protein>
    <recommendedName>
        <fullName evidence="6 15">tRNA (guanine-N(1)-)-methyltransferase</fullName>
        <ecNumber evidence="5 15">2.1.1.228</ecNumber>
    </recommendedName>
    <alternativeName>
        <fullName evidence="12 15">M1G-methyltransferase</fullName>
    </alternativeName>
    <alternativeName>
        <fullName evidence="13 15">tRNA [GM37] methyltransferase</fullName>
    </alternativeName>
</protein>
<name>A0A0B8T718_9SPHI</name>